<reference evidence="3 4" key="1">
    <citation type="submission" date="2018-01" db="EMBL/GenBank/DDBJ databases">
        <title>Genome characterization of the sugarcane-associated fungus Trichoderma ghanense CCMA-1212 and their application in lignocelulose bioconversion.</title>
        <authorList>
            <person name="Steindorff A.S."/>
            <person name="Mendes T.D."/>
            <person name="Vilela E.S.D."/>
            <person name="Rodrigues D.S."/>
            <person name="Formighieri E.F."/>
            <person name="Melo I.S."/>
            <person name="Favaro L.C.L."/>
        </authorList>
    </citation>
    <scope>NUCLEOTIDE SEQUENCE [LARGE SCALE GENOMIC DNA]</scope>
    <source>
        <strain evidence="3 4">CCMA-1212</strain>
    </source>
</reference>
<protein>
    <submittedName>
        <fullName evidence="3">Alpha-fucosidase A</fullName>
    </submittedName>
</protein>
<dbReference type="PANTHER" id="PTHR31084">
    <property type="entry name" value="ALPHA-L-FUCOSIDASE 2"/>
    <property type="match status" value="1"/>
</dbReference>
<dbReference type="GeneID" id="300578565"/>
<evidence type="ECO:0000259" key="2">
    <source>
        <dbReference type="Pfam" id="PF22124"/>
    </source>
</evidence>
<feature type="domain" description="Glycosyl hydrolase family 95 catalytic" evidence="2">
    <location>
        <begin position="301"/>
        <end position="704"/>
    </location>
</feature>
<dbReference type="InterPro" id="IPR012341">
    <property type="entry name" value="6hp_glycosidase-like_sf"/>
</dbReference>
<name>A0ABY2GZH1_9HYPO</name>
<dbReference type="InterPro" id="IPR008928">
    <property type="entry name" value="6-hairpin_glycosidase_sf"/>
</dbReference>
<dbReference type="InterPro" id="IPR016518">
    <property type="entry name" value="Alpha-L-fucosidase"/>
</dbReference>
<evidence type="ECO:0000259" key="1">
    <source>
        <dbReference type="Pfam" id="PF14498"/>
    </source>
</evidence>
<feature type="domain" description="Glycosyl hydrolase family 95 N-terminal" evidence="1">
    <location>
        <begin position="23"/>
        <end position="270"/>
    </location>
</feature>
<sequence length="781" mass="85734">MKKVAVASALAMSQTGVAARKFWTSKPADPGNVLMTAYTIGNGRQGGLPLGIPGNDLLCLNDDSLWRGGPFANSSYTGGNPSSSLAHFLPGIQEAIFQNGTGDESALYGGTEDYGSYEALANLTVSIAGVTHYSKYKRTLDLETALHSADFTANGASFSTVQFCSFPDQVCVYHVSSNKPLPEITFGLVDNYRTNPPSTVKCSSDGIHLSGRTVADEGEGLIGMKFDAQAHILSSSGVKASCNNNGQTVVHAGRAKSVTIVVASGTEYDPKKGNAAHNYSFRGADPYPGVLKTVKAVSKKSYSTVLSRHVKDHGEWFDKFTLDLPDPNHSADVDTTDLLTNYKTEQGDPFVENLLVDYGKYMFIASSRPGSLPPNLQGSWAPDGNPAWSSDYHIDVNVQMNHWHVEKMGLGGLTDPLWDFMTYTWVPRGSESARLWYNVSGWVAFTNLNIFGHTGQMNDATWSNVAHDIAWMMAHVWDRYDYGRDKNWYASVGYPMMKGVASFWVDMLVQDKYFNDGTLVANPCNSPEQGPTTFGCSQFQQVIWELFDHIIKDWDASGDKDTAFLKRVKESYSKLDPEWKMDIDVKNNTHRHLSHLYGFYPGYVISSAHADNETIMDAVATSLYSRGNGTEDSNTGWEKVWRGACWGQLGVTDEAYKELKYAIDMNFAANGLSVYTTGSWPYEVTLPFQIDANFGLSANALAMLYTDLPRKWGDDSVQKVVLGPAIPREWAGGSVRGGSLRGGGTVDFGWDNEGVVNRAVLRGRRLPIVVVNKHGKVLARR</sequence>
<dbReference type="PANTHER" id="PTHR31084:SF3">
    <property type="entry name" value="ALPHA-FUCOSIDASE A"/>
    <property type="match status" value="1"/>
</dbReference>
<comment type="caution">
    <text evidence="3">The sequence shown here is derived from an EMBL/GenBank/DDBJ whole genome shotgun (WGS) entry which is preliminary data.</text>
</comment>
<organism evidence="3 4">
    <name type="scientific">Trichoderma ghanense</name>
    <dbReference type="NCBI Taxonomy" id="65468"/>
    <lineage>
        <taxon>Eukaryota</taxon>
        <taxon>Fungi</taxon>
        <taxon>Dikarya</taxon>
        <taxon>Ascomycota</taxon>
        <taxon>Pezizomycotina</taxon>
        <taxon>Sordariomycetes</taxon>
        <taxon>Hypocreomycetidae</taxon>
        <taxon>Hypocreales</taxon>
        <taxon>Hypocreaceae</taxon>
        <taxon>Trichoderma</taxon>
    </lineage>
</organism>
<dbReference type="PIRSF" id="PIRSF007663">
    <property type="entry name" value="UCP007663"/>
    <property type="match status" value="1"/>
</dbReference>
<dbReference type="Pfam" id="PF22124">
    <property type="entry name" value="Glyco_hydro_95_cat"/>
    <property type="match status" value="1"/>
</dbReference>
<dbReference type="Gene3D" id="1.50.10.10">
    <property type="match status" value="1"/>
</dbReference>
<evidence type="ECO:0000313" key="4">
    <source>
        <dbReference type="Proteomes" id="UP001642720"/>
    </source>
</evidence>
<dbReference type="InterPro" id="IPR027414">
    <property type="entry name" value="GH95_N_dom"/>
</dbReference>
<gene>
    <name evidence="3" type="ORF">CCMA1212_006925</name>
</gene>
<dbReference type="EMBL" id="PPTA01000009">
    <property type="protein sequence ID" value="TFB01383.1"/>
    <property type="molecule type" value="Genomic_DNA"/>
</dbReference>
<evidence type="ECO:0000313" key="3">
    <source>
        <dbReference type="EMBL" id="TFB01383.1"/>
    </source>
</evidence>
<accession>A0ABY2GZH1</accession>
<proteinExistence type="predicted"/>
<dbReference type="RefSeq" id="XP_073557584.1">
    <property type="nucleotide sequence ID" value="XM_073704115.1"/>
</dbReference>
<dbReference type="InterPro" id="IPR054363">
    <property type="entry name" value="GH95_cat"/>
</dbReference>
<dbReference type="Proteomes" id="UP001642720">
    <property type="component" value="Unassembled WGS sequence"/>
</dbReference>
<dbReference type="Pfam" id="PF14498">
    <property type="entry name" value="Glyco_hyd_65N_2"/>
    <property type="match status" value="1"/>
</dbReference>
<keyword evidence="4" id="KW-1185">Reference proteome</keyword>
<dbReference type="SUPFAM" id="SSF48208">
    <property type="entry name" value="Six-hairpin glycosidases"/>
    <property type="match status" value="1"/>
</dbReference>